<dbReference type="InterPro" id="IPR027961">
    <property type="entry name" value="DUF4442"/>
</dbReference>
<feature type="transmembrane region" description="Helical" evidence="1">
    <location>
        <begin position="44"/>
        <end position="66"/>
    </location>
</feature>
<dbReference type="InterPro" id="IPR029069">
    <property type="entry name" value="HotDog_dom_sf"/>
</dbReference>
<evidence type="ECO:0000256" key="1">
    <source>
        <dbReference type="SAM" id="Phobius"/>
    </source>
</evidence>
<reference evidence="2 3" key="1">
    <citation type="submission" date="2015-09" db="EMBL/GenBank/DDBJ databases">
        <title>Complete genome sequence of a benzo[a]pyrene-degrading bacterium Altererythrobacter epoxidivorans CGMCC 1.7731T.</title>
        <authorList>
            <person name="Li Z."/>
            <person name="Cheng H."/>
            <person name="Huo Y."/>
            <person name="Xu X."/>
        </authorList>
    </citation>
    <scope>NUCLEOTIDE SEQUENCE [LARGE SCALE GENOMIC DNA]</scope>
    <source>
        <strain evidence="2 3">CGMCC 1.7731</strain>
    </source>
</reference>
<dbReference type="OrthoDB" id="3173842at2"/>
<accession>A0A0M4LSW5</accession>
<dbReference type="RefSeq" id="WP_061922115.1">
    <property type="nucleotide sequence ID" value="NZ_CP012669.1"/>
</dbReference>
<proteinExistence type="predicted"/>
<evidence type="ECO:0000313" key="3">
    <source>
        <dbReference type="Proteomes" id="UP000057938"/>
    </source>
</evidence>
<dbReference type="KEGG" id="aep:AMC99_00405"/>
<keyword evidence="1" id="KW-0812">Transmembrane</keyword>
<keyword evidence="1" id="KW-0472">Membrane</keyword>
<dbReference type="EMBL" id="CP012669">
    <property type="protein sequence ID" value="ALE15717.1"/>
    <property type="molecule type" value="Genomic_DNA"/>
</dbReference>
<gene>
    <name evidence="2" type="ORF">AMC99_00405</name>
</gene>
<dbReference type="SUPFAM" id="SSF54637">
    <property type="entry name" value="Thioesterase/thiol ester dehydrase-isomerase"/>
    <property type="match status" value="1"/>
</dbReference>
<keyword evidence="1" id="KW-1133">Transmembrane helix</keyword>
<sequence>MTAQEKPAYKVPFVDRTGMRRIEERRGYSKLLMPLEPNANHVDVMYLGAFCVLAEAVAAGPGISVLDTSRFFPIIKDIAVDFHRMAASDVTAEFGLSEAEIAGLLADLERKGSATYFAEVPMHDADGTLAATGKVTVKLLSHNWSPPG</sequence>
<protein>
    <submittedName>
        <fullName evidence="2">Uncharacterized protein</fullName>
    </submittedName>
</protein>
<dbReference type="Proteomes" id="UP000057938">
    <property type="component" value="Chromosome"/>
</dbReference>
<dbReference type="PATRIC" id="fig|361183.4.peg.400"/>
<evidence type="ECO:0000313" key="2">
    <source>
        <dbReference type="EMBL" id="ALE15717.1"/>
    </source>
</evidence>
<keyword evidence="3" id="KW-1185">Reference proteome</keyword>
<name>A0A0M4LSW5_9SPHN</name>
<organism evidence="2 3">
    <name type="scientific">Altererythrobacter epoxidivorans</name>
    <dbReference type="NCBI Taxonomy" id="361183"/>
    <lineage>
        <taxon>Bacteria</taxon>
        <taxon>Pseudomonadati</taxon>
        <taxon>Pseudomonadota</taxon>
        <taxon>Alphaproteobacteria</taxon>
        <taxon>Sphingomonadales</taxon>
        <taxon>Erythrobacteraceae</taxon>
        <taxon>Altererythrobacter</taxon>
    </lineage>
</organism>
<dbReference type="Gene3D" id="3.10.129.10">
    <property type="entry name" value="Hotdog Thioesterase"/>
    <property type="match status" value="1"/>
</dbReference>
<dbReference type="CDD" id="cd03443">
    <property type="entry name" value="PaaI_thioesterase"/>
    <property type="match status" value="1"/>
</dbReference>
<dbReference type="Pfam" id="PF14539">
    <property type="entry name" value="DUF4442"/>
    <property type="match status" value="1"/>
</dbReference>
<dbReference type="AlphaFoldDB" id="A0A0M4LSW5"/>
<dbReference type="STRING" id="361183.AMC99_00405"/>